<comment type="caution">
    <text evidence="2">The sequence shown here is derived from an EMBL/GenBank/DDBJ whole genome shotgun (WGS) entry which is preliminary data.</text>
</comment>
<accession>A0ABX3R756</accession>
<dbReference type="EMBL" id="MVHD01000026">
    <property type="protein sequence ID" value="OQZ89865.1"/>
    <property type="molecule type" value="Genomic_DNA"/>
</dbReference>
<organism evidence="2 3">
    <name type="scientific">Mycobacterium alsense</name>
    <dbReference type="NCBI Taxonomy" id="324058"/>
    <lineage>
        <taxon>Bacteria</taxon>
        <taxon>Bacillati</taxon>
        <taxon>Actinomycetota</taxon>
        <taxon>Actinomycetes</taxon>
        <taxon>Mycobacteriales</taxon>
        <taxon>Mycobacteriaceae</taxon>
        <taxon>Mycobacterium</taxon>
    </lineage>
</organism>
<feature type="region of interest" description="Disordered" evidence="1">
    <location>
        <begin position="29"/>
        <end position="63"/>
    </location>
</feature>
<name>A0ABX3R756_9MYCO</name>
<protein>
    <submittedName>
        <fullName evidence="2">Uncharacterized protein</fullName>
    </submittedName>
</protein>
<dbReference type="Proteomes" id="UP000192319">
    <property type="component" value="Unassembled WGS sequence"/>
</dbReference>
<evidence type="ECO:0000313" key="2">
    <source>
        <dbReference type="EMBL" id="OQZ89865.1"/>
    </source>
</evidence>
<proteinExistence type="predicted"/>
<reference evidence="2 3" key="1">
    <citation type="submission" date="2017-02" db="EMBL/GenBank/DDBJ databases">
        <title>The new phylogeny of genus Mycobacterium.</title>
        <authorList>
            <person name="Tortoli E."/>
            <person name="Trovato A."/>
            <person name="Cirillo D.M."/>
        </authorList>
    </citation>
    <scope>NUCLEOTIDE SEQUENCE [LARGE SCALE GENOMIC DNA]</scope>
    <source>
        <strain evidence="2 3">DSM 45230</strain>
    </source>
</reference>
<gene>
    <name evidence="2" type="ORF">BST11_15525</name>
</gene>
<evidence type="ECO:0000256" key="1">
    <source>
        <dbReference type="SAM" id="MobiDB-lite"/>
    </source>
</evidence>
<keyword evidence="3" id="KW-1185">Reference proteome</keyword>
<evidence type="ECO:0000313" key="3">
    <source>
        <dbReference type="Proteomes" id="UP000192319"/>
    </source>
</evidence>
<sequence length="63" mass="7086">MASDLETRVIFLESHPAWVAVQRDARERIEAMRRHPSSSTGSLSPPRPGLPLRRNHGPDFQPA</sequence>